<evidence type="ECO:0000313" key="2">
    <source>
        <dbReference type="Proteomes" id="UP001062846"/>
    </source>
</evidence>
<accession>A0ACC0MAQ9</accession>
<dbReference type="EMBL" id="CM046396">
    <property type="protein sequence ID" value="KAI8537974.1"/>
    <property type="molecule type" value="Genomic_DNA"/>
</dbReference>
<evidence type="ECO:0000313" key="1">
    <source>
        <dbReference type="EMBL" id="KAI8537974.1"/>
    </source>
</evidence>
<organism evidence="1 2">
    <name type="scientific">Rhododendron molle</name>
    <name type="common">Chinese azalea</name>
    <name type="synonym">Azalea mollis</name>
    <dbReference type="NCBI Taxonomy" id="49168"/>
    <lineage>
        <taxon>Eukaryota</taxon>
        <taxon>Viridiplantae</taxon>
        <taxon>Streptophyta</taxon>
        <taxon>Embryophyta</taxon>
        <taxon>Tracheophyta</taxon>
        <taxon>Spermatophyta</taxon>
        <taxon>Magnoliopsida</taxon>
        <taxon>eudicotyledons</taxon>
        <taxon>Gunneridae</taxon>
        <taxon>Pentapetalae</taxon>
        <taxon>asterids</taxon>
        <taxon>Ericales</taxon>
        <taxon>Ericaceae</taxon>
        <taxon>Ericoideae</taxon>
        <taxon>Rhodoreae</taxon>
        <taxon>Rhododendron</taxon>
    </lineage>
</organism>
<name>A0ACC0MAQ9_RHOML</name>
<proteinExistence type="predicted"/>
<comment type="caution">
    <text evidence="1">The sequence shown here is derived from an EMBL/GenBank/DDBJ whole genome shotgun (WGS) entry which is preliminary data.</text>
</comment>
<dbReference type="Proteomes" id="UP001062846">
    <property type="component" value="Chromosome 9"/>
</dbReference>
<gene>
    <name evidence="1" type="ORF">RHMOL_Rhmol09G0064900</name>
</gene>
<keyword evidence="2" id="KW-1185">Reference proteome</keyword>
<protein>
    <submittedName>
        <fullName evidence="1">Uncharacterized protein</fullName>
    </submittedName>
</protein>
<sequence length="367" mass="42149">MEDETPARENKKKIRGLNIPDELVLAILSRLPVKSLLRFKSICKSWLSMISHPQFIRTHLHRSAQSPHCPRLLLKTNRSPLSFVSIDFRTPNRESESLQCPWENSDSFIQPLCSCDGLILLSLHDGHFVGTKSGRSFVLWNPSDRSHKIISCPYELPFCALYGLCYDSTAHDYKVFIVSQESETSVAIYSSRNNSWNLVMDNRYYLYASEHQAIVNGAVHWVMCSREFDSWVIVYFDLVEEKFKEVPPPSLWNEDAEMNLVVLRGFLCVYCDIGVRQIEVYAMKEYGKKESWARLFVIPCAIERRVPCSTYLKPLCLTNKGQVLVSVGKRRIGIYDPKDRTFLLYDSVRGRTAIPYVESLVSLNGGI</sequence>
<reference evidence="1" key="1">
    <citation type="submission" date="2022-02" db="EMBL/GenBank/DDBJ databases">
        <title>Plant Genome Project.</title>
        <authorList>
            <person name="Zhang R.-G."/>
        </authorList>
    </citation>
    <scope>NUCLEOTIDE SEQUENCE</scope>
    <source>
        <strain evidence="1">AT1</strain>
    </source>
</reference>